<dbReference type="PANTHER" id="PTHR42847:SF4">
    <property type="entry name" value="ALKANESULFONATE MONOOXYGENASE-RELATED"/>
    <property type="match status" value="1"/>
</dbReference>
<evidence type="ECO:0000256" key="4">
    <source>
        <dbReference type="ARBA" id="ARBA00023033"/>
    </source>
</evidence>
<evidence type="ECO:0000256" key="3">
    <source>
        <dbReference type="ARBA" id="ARBA00023002"/>
    </source>
</evidence>
<dbReference type="GO" id="GO:0008726">
    <property type="term" value="F:alkanesulfonate monooxygenase activity"/>
    <property type="evidence" value="ECO:0007669"/>
    <property type="project" value="TreeGrafter"/>
</dbReference>
<dbReference type="GO" id="GO:0046306">
    <property type="term" value="P:alkanesulfonate catabolic process"/>
    <property type="evidence" value="ECO:0007669"/>
    <property type="project" value="TreeGrafter"/>
</dbReference>
<evidence type="ECO:0000256" key="1">
    <source>
        <dbReference type="ARBA" id="ARBA00022630"/>
    </source>
</evidence>
<organism evidence="6 7">
    <name type="scientific">Planosporangium mesophilum</name>
    <dbReference type="NCBI Taxonomy" id="689768"/>
    <lineage>
        <taxon>Bacteria</taxon>
        <taxon>Bacillati</taxon>
        <taxon>Actinomycetota</taxon>
        <taxon>Actinomycetes</taxon>
        <taxon>Micromonosporales</taxon>
        <taxon>Micromonosporaceae</taxon>
        <taxon>Planosporangium</taxon>
    </lineage>
</organism>
<gene>
    <name evidence="6" type="ORF">Pme01_10720</name>
</gene>
<keyword evidence="1" id="KW-0285">Flavoprotein</keyword>
<comment type="caution">
    <text evidence="6">The sequence shown here is derived from an EMBL/GenBank/DDBJ whole genome shotgun (WGS) entry which is preliminary data.</text>
</comment>
<protein>
    <submittedName>
        <fullName evidence="6">LLM class F420-dependent oxidoreductase</fullName>
    </submittedName>
</protein>
<sequence>MRVGVVFPQTEIGPEPAAIRTYATGVQDLGYDHILAYEHVVGADPEHYHGWTGPYDIHTQFHEAMVLFGYLAAITSVELVNGILILPQRQTVLVAKQAAEVDILTGGKYRMGVGVGWNPVEYEALGQKFSLRGKRIEEQIELLRRLWTEPNVTHVGTFDRITAAGINPPPVQRPIPIWMGADSPPAFRRAGRMADGWFPQMRPGPDLAAAKRIVDDAAREAGRDPDRIGMEGRIQYGPHGSDAVADEAFEWERLGATHICINTMGAKLPNLDEHLAALRAVWEKIGRLTRTPA</sequence>
<dbReference type="EMBL" id="BOON01000007">
    <property type="protein sequence ID" value="GII21475.1"/>
    <property type="molecule type" value="Genomic_DNA"/>
</dbReference>
<dbReference type="NCBIfam" id="TIGR03619">
    <property type="entry name" value="F420_Rv2161c"/>
    <property type="match status" value="1"/>
</dbReference>
<proteinExistence type="predicted"/>
<reference evidence="6" key="1">
    <citation type="submission" date="2021-01" db="EMBL/GenBank/DDBJ databases">
        <title>Whole genome shotgun sequence of Planosporangium mesophilum NBRC 109066.</title>
        <authorList>
            <person name="Komaki H."/>
            <person name="Tamura T."/>
        </authorList>
    </citation>
    <scope>NUCLEOTIDE SEQUENCE</scope>
    <source>
        <strain evidence="6">NBRC 109066</strain>
    </source>
</reference>
<accession>A0A8J3T6K5</accession>
<dbReference type="SUPFAM" id="SSF51679">
    <property type="entry name" value="Bacterial luciferase-like"/>
    <property type="match status" value="1"/>
</dbReference>
<evidence type="ECO:0000259" key="5">
    <source>
        <dbReference type="Pfam" id="PF00296"/>
    </source>
</evidence>
<dbReference type="RefSeq" id="WP_168117085.1">
    <property type="nucleotide sequence ID" value="NZ_BOON01000007.1"/>
</dbReference>
<keyword evidence="2" id="KW-0288">FMN</keyword>
<keyword evidence="7" id="KW-1185">Reference proteome</keyword>
<evidence type="ECO:0000256" key="2">
    <source>
        <dbReference type="ARBA" id="ARBA00022643"/>
    </source>
</evidence>
<feature type="domain" description="Luciferase-like" evidence="5">
    <location>
        <begin position="8"/>
        <end position="249"/>
    </location>
</feature>
<dbReference type="InterPro" id="IPR019921">
    <property type="entry name" value="Lucif-like_OxRdtase_Rv2161c"/>
</dbReference>
<dbReference type="Pfam" id="PF00296">
    <property type="entry name" value="Bac_luciferase"/>
    <property type="match status" value="1"/>
</dbReference>
<dbReference type="AlphaFoldDB" id="A0A8J3T6K5"/>
<dbReference type="InterPro" id="IPR011251">
    <property type="entry name" value="Luciferase-like_dom"/>
</dbReference>
<dbReference type="PANTHER" id="PTHR42847">
    <property type="entry name" value="ALKANESULFONATE MONOOXYGENASE"/>
    <property type="match status" value="1"/>
</dbReference>
<evidence type="ECO:0000313" key="7">
    <source>
        <dbReference type="Proteomes" id="UP000599074"/>
    </source>
</evidence>
<keyword evidence="3" id="KW-0560">Oxidoreductase</keyword>
<dbReference type="Gene3D" id="3.20.20.30">
    <property type="entry name" value="Luciferase-like domain"/>
    <property type="match status" value="1"/>
</dbReference>
<name>A0A8J3T6K5_9ACTN</name>
<keyword evidence="4" id="KW-0503">Monooxygenase</keyword>
<evidence type="ECO:0000313" key="6">
    <source>
        <dbReference type="EMBL" id="GII21475.1"/>
    </source>
</evidence>
<dbReference type="Proteomes" id="UP000599074">
    <property type="component" value="Unassembled WGS sequence"/>
</dbReference>
<dbReference type="InterPro" id="IPR036661">
    <property type="entry name" value="Luciferase-like_sf"/>
</dbReference>
<dbReference type="InterPro" id="IPR050172">
    <property type="entry name" value="SsuD_RutA_monooxygenase"/>
</dbReference>